<evidence type="ECO:0000313" key="2">
    <source>
        <dbReference type="EMBL" id="PVD21962.1"/>
    </source>
</evidence>
<reference evidence="2 3" key="1">
    <citation type="submission" date="2018-04" db="EMBL/GenBank/DDBJ databases">
        <title>The genome of golden apple snail Pomacea canaliculata provides insight into stress tolerance and invasive adaptation.</title>
        <authorList>
            <person name="Liu C."/>
            <person name="Liu B."/>
            <person name="Ren Y."/>
            <person name="Zhang Y."/>
            <person name="Wang H."/>
            <person name="Li S."/>
            <person name="Jiang F."/>
            <person name="Yin L."/>
            <person name="Zhang G."/>
            <person name="Qian W."/>
            <person name="Fan W."/>
        </authorList>
    </citation>
    <scope>NUCLEOTIDE SEQUENCE [LARGE SCALE GENOMIC DNA]</scope>
    <source>
        <strain evidence="2">SZHN2017</strain>
        <tissue evidence="2">Muscle</tissue>
    </source>
</reference>
<organism evidence="2 3">
    <name type="scientific">Pomacea canaliculata</name>
    <name type="common">Golden apple snail</name>
    <dbReference type="NCBI Taxonomy" id="400727"/>
    <lineage>
        <taxon>Eukaryota</taxon>
        <taxon>Metazoa</taxon>
        <taxon>Spiralia</taxon>
        <taxon>Lophotrochozoa</taxon>
        <taxon>Mollusca</taxon>
        <taxon>Gastropoda</taxon>
        <taxon>Caenogastropoda</taxon>
        <taxon>Architaenioglossa</taxon>
        <taxon>Ampullarioidea</taxon>
        <taxon>Ampullariidae</taxon>
        <taxon>Pomacea</taxon>
    </lineage>
</organism>
<comment type="caution">
    <text evidence="2">The sequence shown here is derived from an EMBL/GenBank/DDBJ whole genome shotgun (WGS) entry which is preliminary data.</text>
</comment>
<dbReference type="Proteomes" id="UP000245119">
    <property type="component" value="Linkage Group LG11"/>
</dbReference>
<feature type="region of interest" description="Disordered" evidence="1">
    <location>
        <begin position="106"/>
        <end position="151"/>
    </location>
</feature>
<accession>A0A2T7NLB8</accession>
<sequence>MPERPLGDQRDAAAFAAFPGHVVYGVVPQEERERERIGAAPPHLVSKSLCVSSWSSLLPVVSEQKVKRPPEQIRDIIMLVSFDNGGTRRLLGPVDQLTTTCPVTIETKGQGSQSSPPPLCPQQEAPREVSLSSRSLRGASTEVEQELIRIT</sequence>
<gene>
    <name evidence="2" type="ORF">C0Q70_17765</name>
</gene>
<dbReference type="AlphaFoldDB" id="A0A2T7NLB8"/>
<keyword evidence="3" id="KW-1185">Reference proteome</keyword>
<proteinExistence type="predicted"/>
<name>A0A2T7NLB8_POMCA</name>
<dbReference type="EMBL" id="PZQS01000011">
    <property type="protein sequence ID" value="PVD21962.1"/>
    <property type="molecule type" value="Genomic_DNA"/>
</dbReference>
<protein>
    <submittedName>
        <fullName evidence="2">Uncharacterized protein</fullName>
    </submittedName>
</protein>
<evidence type="ECO:0000313" key="3">
    <source>
        <dbReference type="Proteomes" id="UP000245119"/>
    </source>
</evidence>
<evidence type="ECO:0000256" key="1">
    <source>
        <dbReference type="SAM" id="MobiDB-lite"/>
    </source>
</evidence>